<name>A0ABS3ZK63_9FIRM</name>
<accession>A0ABS3ZK63</accession>
<organism evidence="5 6">
    <name type="scientific">Anaerobutyricum soehngenii</name>
    <dbReference type="NCBI Taxonomy" id="105843"/>
    <lineage>
        <taxon>Bacteria</taxon>
        <taxon>Bacillati</taxon>
        <taxon>Bacillota</taxon>
        <taxon>Clostridia</taxon>
        <taxon>Lachnospirales</taxon>
        <taxon>Lachnospiraceae</taxon>
        <taxon>Anaerobutyricum</taxon>
    </lineage>
</organism>
<evidence type="ECO:0000259" key="4">
    <source>
        <dbReference type="Pfam" id="PF09084"/>
    </source>
</evidence>
<dbReference type="SUPFAM" id="SSF53850">
    <property type="entry name" value="Periplasmic binding protein-like II"/>
    <property type="match status" value="1"/>
</dbReference>
<evidence type="ECO:0000313" key="6">
    <source>
        <dbReference type="Proteomes" id="UP001315001"/>
    </source>
</evidence>
<reference evidence="5 6" key="1">
    <citation type="submission" date="2021-02" db="EMBL/GenBank/DDBJ databases">
        <title>Lactate utilizing bacteria of the human gut.</title>
        <authorList>
            <person name="Sheridan P.O."/>
        </authorList>
    </citation>
    <scope>NUCLEOTIDE SEQUENCE [LARGE SCALE GENOMIC DNA]</scope>
    <source>
        <strain evidence="5 6">HTF-83D</strain>
    </source>
</reference>
<dbReference type="Gene3D" id="3.40.190.10">
    <property type="entry name" value="Periplasmic binding protein-like II"/>
    <property type="match status" value="2"/>
</dbReference>
<evidence type="ECO:0000256" key="3">
    <source>
        <dbReference type="ARBA" id="ARBA00022729"/>
    </source>
</evidence>
<comment type="subcellular location">
    <subcellularLocation>
        <location evidence="1">Periplasm</location>
    </subcellularLocation>
</comment>
<evidence type="ECO:0000313" key="5">
    <source>
        <dbReference type="EMBL" id="MBP0057706.1"/>
    </source>
</evidence>
<evidence type="ECO:0000256" key="2">
    <source>
        <dbReference type="ARBA" id="ARBA00010742"/>
    </source>
</evidence>
<proteinExistence type="inferred from homology"/>
<keyword evidence="6" id="KW-1185">Reference proteome</keyword>
<feature type="domain" description="SsuA/THI5-like" evidence="4">
    <location>
        <begin position="33"/>
        <end position="242"/>
    </location>
</feature>
<protein>
    <submittedName>
        <fullName evidence="5">ABC transporter substrate-binding protein</fullName>
    </submittedName>
</protein>
<dbReference type="InterPro" id="IPR015168">
    <property type="entry name" value="SsuA/THI5"/>
</dbReference>
<gene>
    <name evidence="5" type="ORF">JYQ75_09930</name>
</gene>
<dbReference type="PANTHER" id="PTHR30024">
    <property type="entry name" value="ALIPHATIC SULFONATES-BINDING PROTEIN-RELATED"/>
    <property type="match status" value="1"/>
</dbReference>
<dbReference type="Proteomes" id="UP001315001">
    <property type="component" value="Unassembled WGS sequence"/>
</dbReference>
<evidence type="ECO:0000256" key="1">
    <source>
        <dbReference type="ARBA" id="ARBA00004418"/>
    </source>
</evidence>
<dbReference type="EMBL" id="JAFIQO010000128">
    <property type="protein sequence ID" value="MBP0057706.1"/>
    <property type="molecule type" value="Genomic_DNA"/>
</dbReference>
<sequence>MLFGICCLAGCEGSKHHLKKVRLNEVAHSIFYAPQYVAIEKGYFEKEGIKLELTTGFGADKTATAVISGDADIAFMGPEATIYQFNEGNADYLINFAQLTQRAGNFVVSRNKEEDFQWENLKGKKVIGGRPGGMPEMVFEYVLKKHGMNPQKDIDLVQNIDFANTSGAFISGKADYTIEFEPSATLIEEQGAGYVVASVGKESGYVPYTAYSVKKSYLKSHKELLEAFTRAIEKGQQYVNTHTPKEVAKVIAPQFKDTDRKTIEKIVKRYAEQDSYKENTKFEKESFVLIQDILEEAGELEKRVEYETLVTTEFSEKY</sequence>
<comment type="similarity">
    <text evidence="2">Belongs to the bacterial solute-binding protein SsuA/TauA family.</text>
</comment>
<dbReference type="PANTHER" id="PTHR30024:SF47">
    <property type="entry name" value="TAURINE-BINDING PERIPLASMIC PROTEIN"/>
    <property type="match status" value="1"/>
</dbReference>
<keyword evidence="3" id="KW-0732">Signal</keyword>
<comment type="caution">
    <text evidence="5">The sequence shown here is derived from an EMBL/GenBank/DDBJ whole genome shotgun (WGS) entry which is preliminary data.</text>
</comment>
<dbReference type="Pfam" id="PF09084">
    <property type="entry name" value="NMT1"/>
    <property type="match status" value="1"/>
</dbReference>
<dbReference type="CDD" id="cd01008">
    <property type="entry name" value="PBP2_NrtA_SsuA_CpmA_like"/>
    <property type="match status" value="1"/>
</dbReference>